<dbReference type="PANTHER" id="PTHR30146">
    <property type="entry name" value="LACI-RELATED TRANSCRIPTIONAL REPRESSOR"/>
    <property type="match status" value="1"/>
</dbReference>
<dbReference type="PANTHER" id="PTHR30146:SF109">
    <property type="entry name" value="HTH-TYPE TRANSCRIPTIONAL REGULATOR GALS"/>
    <property type="match status" value="1"/>
</dbReference>
<dbReference type="PROSITE" id="PS50932">
    <property type="entry name" value="HTH_LACI_2"/>
    <property type="match status" value="1"/>
</dbReference>
<protein>
    <submittedName>
        <fullName evidence="6">LacI family DNA-binding transcriptional regulator</fullName>
    </submittedName>
</protein>
<evidence type="ECO:0000313" key="7">
    <source>
        <dbReference type="Proteomes" id="UP001371218"/>
    </source>
</evidence>
<keyword evidence="1" id="KW-0805">Transcription regulation</keyword>
<reference evidence="6 7" key="1">
    <citation type="submission" date="2024-04" db="EMBL/GenBank/DDBJ databases">
        <title>Novel species of the genus Ideonella isolated from streams.</title>
        <authorList>
            <person name="Lu H."/>
        </authorList>
    </citation>
    <scope>NUCLEOTIDE SEQUENCE [LARGE SCALE GENOMIC DNA]</scope>
    <source>
        <strain evidence="6 7">DXS29W</strain>
    </source>
</reference>
<dbReference type="Gene3D" id="1.10.260.40">
    <property type="entry name" value="lambda repressor-like DNA-binding domains"/>
    <property type="match status" value="1"/>
</dbReference>
<proteinExistence type="predicted"/>
<dbReference type="CDD" id="cd01392">
    <property type="entry name" value="HTH_LacI"/>
    <property type="match status" value="1"/>
</dbReference>
<dbReference type="CDD" id="cd06267">
    <property type="entry name" value="PBP1_LacI_sugar_binding-like"/>
    <property type="match status" value="1"/>
</dbReference>
<dbReference type="SUPFAM" id="SSF47413">
    <property type="entry name" value="lambda repressor-like DNA-binding domains"/>
    <property type="match status" value="1"/>
</dbReference>
<feature type="domain" description="HTH lacI-type" evidence="5">
    <location>
        <begin position="9"/>
        <end position="52"/>
    </location>
</feature>
<evidence type="ECO:0000256" key="3">
    <source>
        <dbReference type="ARBA" id="ARBA00023163"/>
    </source>
</evidence>
<comment type="caution">
    <text evidence="6">The sequence shown here is derived from an EMBL/GenBank/DDBJ whole genome shotgun (WGS) entry which is preliminary data.</text>
</comment>
<evidence type="ECO:0000313" key="6">
    <source>
        <dbReference type="EMBL" id="MEK8031236.1"/>
    </source>
</evidence>
<evidence type="ECO:0000256" key="2">
    <source>
        <dbReference type="ARBA" id="ARBA00023125"/>
    </source>
</evidence>
<sequence>MPDKQKRNVTVRELAKAARVSIGTVSRALRGQPGLSEQTRADVLRIAQELGYDIEKLHTGKPRRILFLYNRAIGALTTNQFYSIVLHGAESACREAGILLSLMSVAPGDDVAAKVRRFESDALLAAGYFESETLVSFQQCELPLVLVDHFHAGIHCVNGDNLNGAWMATRHLLDSGAKTLAAIYGPLSHHSVSLRAKGFRRALFEAQRLLDPDYEVTLDPAIDYDEAGRDAMRRLLKLNPRPDAVFAYNDATALHAIEVCQEAGLEVPKDVRVIGYDDIVAASHSKPALSTVRLDKELMGAVAVEALVRGDVGPADTLLPVELVIRDSSHQSATPRRTTSRRTTAPATTASSSRRSR</sequence>
<dbReference type="Pfam" id="PF00356">
    <property type="entry name" value="LacI"/>
    <property type="match status" value="1"/>
</dbReference>
<dbReference type="PROSITE" id="PS00356">
    <property type="entry name" value="HTH_LACI_1"/>
    <property type="match status" value="1"/>
</dbReference>
<dbReference type="SUPFAM" id="SSF53822">
    <property type="entry name" value="Periplasmic binding protein-like I"/>
    <property type="match status" value="1"/>
</dbReference>
<feature type="compositionally biased region" description="Low complexity" evidence="4">
    <location>
        <begin position="332"/>
        <end position="357"/>
    </location>
</feature>
<dbReference type="InterPro" id="IPR010982">
    <property type="entry name" value="Lambda_DNA-bd_dom_sf"/>
</dbReference>
<keyword evidence="7" id="KW-1185">Reference proteome</keyword>
<keyword evidence="2 6" id="KW-0238">DNA-binding</keyword>
<gene>
    <name evidence="6" type="ORF">AACH06_10450</name>
</gene>
<dbReference type="RefSeq" id="WP_341425613.1">
    <property type="nucleotide sequence ID" value="NZ_JBBUTG010000005.1"/>
</dbReference>
<organism evidence="6 7">
    <name type="scientific">Ideonella lacteola</name>
    <dbReference type="NCBI Taxonomy" id="2984193"/>
    <lineage>
        <taxon>Bacteria</taxon>
        <taxon>Pseudomonadati</taxon>
        <taxon>Pseudomonadota</taxon>
        <taxon>Betaproteobacteria</taxon>
        <taxon>Burkholderiales</taxon>
        <taxon>Sphaerotilaceae</taxon>
        <taxon>Ideonella</taxon>
    </lineage>
</organism>
<evidence type="ECO:0000256" key="1">
    <source>
        <dbReference type="ARBA" id="ARBA00023015"/>
    </source>
</evidence>
<dbReference type="EMBL" id="JBBUTG010000005">
    <property type="protein sequence ID" value="MEK8031236.1"/>
    <property type="molecule type" value="Genomic_DNA"/>
</dbReference>
<dbReference type="InterPro" id="IPR028082">
    <property type="entry name" value="Peripla_BP_I"/>
</dbReference>
<feature type="region of interest" description="Disordered" evidence="4">
    <location>
        <begin position="329"/>
        <end position="357"/>
    </location>
</feature>
<dbReference type="SMART" id="SM00354">
    <property type="entry name" value="HTH_LACI"/>
    <property type="match status" value="1"/>
</dbReference>
<dbReference type="Pfam" id="PF13377">
    <property type="entry name" value="Peripla_BP_3"/>
    <property type="match status" value="1"/>
</dbReference>
<evidence type="ECO:0000256" key="4">
    <source>
        <dbReference type="SAM" id="MobiDB-lite"/>
    </source>
</evidence>
<dbReference type="InterPro" id="IPR000843">
    <property type="entry name" value="HTH_LacI"/>
</dbReference>
<evidence type="ECO:0000259" key="5">
    <source>
        <dbReference type="PROSITE" id="PS50932"/>
    </source>
</evidence>
<keyword evidence="3" id="KW-0804">Transcription</keyword>
<dbReference type="GO" id="GO:0003677">
    <property type="term" value="F:DNA binding"/>
    <property type="evidence" value="ECO:0007669"/>
    <property type="project" value="UniProtKB-KW"/>
</dbReference>
<name>A0ABU9BN08_9BURK</name>
<accession>A0ABU9BN08</accession>
<dbReference type="Proteomes" id="UP001371218">
    <property type="component" value="Unassembled WGS sequence"/>
</dbReference>
<dbReference type="InterPro" id="IPR046335">
    <property type="entry name" value="LacI/GalR-like_sensor"/>
</dbReference>
<dbReference type="Gene3D" id="3.40.50.2300">
    <property type="match status" value="2"/>
</dbReference>